<dbReference type="InterPro" id="IPR006083">
    <property type="entry name" value="PRK/URK"/>
</dbReference>
<feature type="domain" description="Phosphoribulokinase/uridine kinase" evidence="1">
    <location>
        <begin position="51"/>
        <end position="162"/>
    </location>
</feature>
<keyword evidence="2" id="KW-0808">Transferase</keyword>
<evidence type="ECO:0000313" key="3">
    <source>
        <dbReference type="Proteomes" id="UP000782880"/>
    </source>
</evidence>
<reference evidence="2" key="1">
    <citation type="journal article" date="2021" name="PeerJ">
        <title>Extensive microbial diversity within the chicken gut microbiome revealed by metagenomics and culture.</title>
        <authorList>
            <person name="Gilroy R."/>
            <person name="Ravi A."/>
            <person name="Getino M."/>
            <person name="Pursley I."/>
            <person name="Horton D.L."/>
            <person name="Alikhan N.F."/>
            <person name="Baker D."/>
            <person name="Gharbi K."/>
            <person name="Hall N."/>
            <person name="Watson M."/>
            <person name="Adriaenssens E.M."/>
            <person name="Foster-Nyarko E."/>
            <person name="Jarju S."/>
            <person name="Secka A."/>
            <person name="Antonio M."/>
            <person name="Oren A."/>
            <person name="Chaudhuri R.R."/>
            <person name="La Ragione R."/>
            <person name="Hildebrand F."/>
            <person name="Pallen M.J."/>
        </authorList>
    </citation>
    <scope>NUCLEOTIDE SEQUENCE</scope>
    <source>
        <strain evidence="2">ChiBcec21-2208</strain>
    </source>
</reference>
<accession>A0A921IM81</accession>
<dbReference type="AlphaFoldDB" id="A0A921IM81"/>
<dbReference type="InterPro" id="IPR027417">
    <property type="entry name" value="P-loop_NTPase"/>
</dbReference>
<comment type="caution">
    <text evidence="2">The sequence shown here is derived from an EMBL/GenBank/DDBJ whole genome shotgun (WGS) entry which is preliminary data.</text>
</comment>
<dbReference type="SUPFAM" id="SSF52540">
    <property type="entry name" value="P-loop containing nucleoside triphosphate hydrolases"/>
    <property type="match status" value="1"/>
</dbReference>
<dbReference type="Proteomes" id="UP000782880">
    <property type="component" value="Unassembled WGS sequence"/>
</dbReference>
<evidence type="ECO:0000259" key="1">
    <source>
        <dbReference type="Pfam" id="PF00485"/>
    </source>
</evidence>
<protein>
    <submittedName>
        <fullName evidence="2">Nucleoside kinase</fullName>
    </submittedName>
</protein>
<dbReference type="EMBL" id="DYVE01000178">
    <property type="protein sequence ID" value="HJG28357.1"/>
    <property type="molecule type" value="Genomic_DNA"/>
</dbReference>
<reference evidence="2" key="2">
    <citation type="submission" date="2021-09" db="EMBL/GenBank/DDBJ databases">
        <authorList>
            <person name="Gilroy R."/>
        </authorList>
    </citation>
    <scope>NUCLEOTIDE SEQUENCE</scope>
    <source>
        <strain evidence="2">ChiBcec21-2208</strain>
    </source>
</reference>
<proteinExistence type="predicted"/>
<sequence>MNVAQRKRFVSRELIALAAGQPQQFADLCEQQYHQRIQTIAREILASGRHIVMLTGASAAGKTTSAHKLAEVISTAGRRSVVLSLDDFYAGAGRYPKNPDGTDDYESLQSLDLPVLHRCLQELHRDGICQAPVFDFKIQQANGVQTIDCRGGVVIIEGLHALNPALTENLPEDAVFCLYAGLREEYAAPDGSRDLATRDIRLARRLIRDYLFRGHGPSFTLGLWGHVCAGEDRYIKPYKPRADLLLDTTHSYEVCLWHNVLDSMPEDPDLTLSQARQMEALRQKFVHFPSLATSLVPQQSMLREFIGTGTA</sequence>
<organism evidence="2 3">
    <name type="scientific">Subdoligranulum variabile</name>
    <dbReference type="NCBI Taxonomy" id="214851"/>
    <lineage>
        <taxon>Bacteria</taxon>
        <taxon>Bacillati</taxon>
        <taxon>Bacillota</taxon>
        <taxon>Clostridia</taxon>
        <taxon>Eubacteriales</taxon>
        <taxon>Oscillospiraceae</taxon>
        <taxon>Subdoligranulum</taxon>
    </lineage>
</organism>
<name>A0A921IM81_9FIRM</name>
<dbReference type="GO" id="GO:0005524">
    <property type="term" value="F:ATP binding"/>
    <property type="evidence" value="ECO:0007669"/>
    <property type="project" value="InterPro"/>
</dbReference>
<evidence type="ECO:0000313" key="2">
    <source>
        <dbReference type="EMBL" id="HJG28357.1"/>
    </source>
</evidence>
<gene>
    <name evidence="2" type="ORF">K8V20_06895</name>
</gene>
<dbReference type="Pfam" id="PF00485">
    <property type="entry name" value="PRK"/>
    <property type="match status" value="1"/>
</dbReference>
<keyword evidence="2" id="KW-0418">Kinase</keyword>
<dbReference type="Gene3D" id="3.40.50.300">
    <property type="entry name" value="P-loop containing nucleotide triphosphate hydrolases"/>
    <property type="match status" value="1"/>
</dbReference>
<dbReference type="PANTHER" id="PTHR10285">
    <property type="entry name" value="URIDINE KINASE"/>
    <property type="match status" value="1"/>
</dbReference>
<dbReference type="GO" id="GO:0016301">
    <property type="term" value="F:kinase activity"/>
    <property type="evidence" value="ECO:0007669"/>
    <property type="project" value="UniProtKB-KW"/>
</dbReference>